<dbReference type="AlphaFoldDB" id="A0A918E9D8"/>
<gene>
    <name evidence="1" type="ORF">GCM10012278_63910</name>
</gene>
<evidence type="ECO:0000313" key="2">
    <source>
        <dbReference type="Proteomes" id="UP000660745"/>
    </source>
</evidence>
<dbReference type="RefSeq" id="WP_189142447.1">
    <property type="nucleotide sequence ID" value="NZ_BMNK01000013.1"/>
</dbReference>
<keyword evidence="2" id="KW-1185">Reference proteome</keyword>
<dbReference type="EMBL" id="BMNK01000013">
    <property type="protein sequence ID" value="GGP13175.1"/>
    <property type="molecule type" value="Genomic_DNA"/>
</dbReference>
<reference evidence="1" key="2">
    <citation type="submission" date="2020-09" db="EMBL/GenBank/DDBJ databases">
        <authorList>
            <person name="Sun Q."/>
            <person name="Zhou Y."/>
        </authorList>
    </citation>
    <scope>NUCLEOTIDE SEQUENCE</scope>
    <source>
        <strain evidence="1">CGMCC 4.7430</strain>
    </source>
</reference>
<reference evidence="1" key="1">
    <citation type="journal article" date="2014" name="Int. J. Syst. Evol. Microbiol.">
        <title>Complete genome sequence of Corynebacterium casei LMG S-19264T (=DSM 44701T), isolated from a smear-ripened cheese.</title>
        <authorList>
            <consortium name="US DOE Joint Genome Institute (JGI-PGF)"/>
            <person name="Walter F."/>
            <person name="Albersmeier A."/>
            <person name="Kalinowski J."/>
            <person name="Ruckert C."/>
        </authorList>
    </citation>
    <scope>NUCLEOTIDE SEQUENCE</scope>
    <source>
        <strain evidence="1">CGMCC 4.7430</strain>
    </source>
</reference>
<accession>A0A918E9D8</accession>
<evidence type="ECO:0000313" key="1">
    <source>
        <dbReference type="EMBL" id="GGP13175.1"/>
    </source>
</evidence>
<comment type="caution">
    <text evidence="1">The sequence shown here is derived from an EMBL/GenBank/DDBJ whole genome shotgun (WGS) entry which is preliminary data.</text>
</comment>
<organism evidence="1 2">
    <name type="scientific">Nonomuraea glycinis</name>
    <dbReference type="NCBI Taxonomy" id="2047744"/>
    <lineage>
        <taxon>Bacteria</taxon>
        <taxon>Bacillati</taxon>
        <taxon>Actinomycetota</taxon>
        <taxon>Actinomycetes</taxon>
        <taxon>Streptosporangiales</taxon>
        <taxon>Streptosporangiaceae</taxon>
        <taxon>Nonomuraea</taxon>
    </lineage>
</organism>
<proteinExistence type="predicted"/>
<sequence>MRTWFEPEEFSAAVDARHESRDGRPAYWDGARIRFFLLRYVPYKVTAPRKELDLAPEVLRTYLRYLDVTGLRDP</sequence>
<dbReference type="Proteomes" id="UP000660745">
    <property type="component" value="Unassembled WGS sequence"/>
</dbReference>
<protein>
    <submittedName>
        <fullName evidence="1">Uncharacterized protein</fullName>
    </submittedName>
</protein>
<name>A0A918E9D8_9ACTN</name>